<evidence type="ECO:0000256" key="2">
    <source>
        <dbReference type="SAM" id="MobiDB-lite"/>
    </source>
</evidence>
<dbReference type="AlphaFoldDB" id="A0A0J7JW72"/>
<keyword evidence="4" id="KW-1185">Reference proteome</keyword>
<accession>A0A0J7JW72</accession>
<dbReference type="OrthoDB" id="7558994at2759"/>
<gene>
    <name evidence="3" type="ORF">RF55_24198</name>
</gene>
<protein>
    <submittedName>
        <fullName evidence="3">Fanconi complementation group d2</fullName>
    </submittedName>
</protein>
<dbReference type="PaxDb" id="67767-A0A0J7JW72"/>
<feature type="compositionally biased region" description="Polar residues" evidence="2">
    <location>
        <begin position="93"/>
        <end position="105"/>
    </location>
</feature>
<evidence type="ECO:0000313" key="4">
    <source>
        <dbReference type="Proteomes" id="UP000036403"/>
    </source>
</evidence>
<organism evidence="3 4">
    <name type="scientific">Lasius niger</name>
    <name type="common">Black garden ant</name>
    <dbReference type="NCBI Taxonomy" id="67767"/>
    <lineage>
        <taxon>Eukaryota</taxon>
        <taxon>Metazoa</taxon>
        <taxon>Ecdysozoa</taxon>
        <taxon>Arthropoda</taxon>
        <taxon>Hexapoda</taxon>
        <taxon>Insecta</taxon>
        <taxon>Pterygota</taxon>
        <taxon>Neoptera</taxon>
        <taxon>Endopterygota</taxon>
        <taxon>Hymenoptera</taxon>
        <taxon>Apocrita</taxon>
        <taxon>Aculeata</taxon>
        <taxon>Formicoidea</taxon>
        <taxon>Formicidae</taxon>
        <taxon>Formicinae</taxon>
        <taxon>Lasius</taxon>
        <taxon>Lasius</taxon>
    </lineage>
</organism>
<dbReference type="EMBL" id="LBMM01028430">
    <property type="protein sequence ID" value="KMQ82096.1"/>
    <property type="molecule type" value="Genomic_DNA"/>
</dbReference>
<sequence length="119" mass="13260">DFSGEIDINAENDCLKAELTELQKQIKEMQQQLTTAVAANKLLQQQPSTSALHVCKVTSNKSTSIPPEQPPSTTPEQLPEQPPEQPRQQIETARTQPAEIQSESTINNIMRNKINNNLL</sequence>
<feature type="compositionally biased region" description="Low complexity" evidence="2">
    <location>
        <begin position="106"/>
        <end position="119"/>
    </location>
</feature>
<evidence type="ECO:0000313" key="3">
    <source>
        <dbReference type="EMBL" id="KMQ82096.1"/>
    </source>
</evidence>
<dbReference type="Proteomes" id="UP000036403">
    <property type="component" value="Unassembled WGS sequence"/>
</dbReference>
<feature type="coiled-coil region" evidence="1">
    <location>
        <begin position="5"/>
        <end position="46"/>
    </location>
</feature>
<feature type="region of interest" description="Disordered" evidence="2">
    <location>
        <begin position="58"/>
        <end position="119"/>
    </location>
</feature>
<comment type="caution">
    <text evidence="3">The sequence shown here is derived from an EMBL/GenBank/DDBJ whole genome shotgun (WGS) entry which is preliminary data.</text>
</comment>
<evidence type="ECO:0000256" key="1">
    <source>
        <dbReference type="SAM" id="Coils"/>
    </source>
</evidence>
<name>A0A0J7JW72_LASNI</name>
<keyword evidence="1" id="KW-0175">Coiled coil</keyword>
<proteinExistence type="predicted"/>
<feature type="non-terminal residue" evidence="3">
    <location>
        <position position="1"/>
    </location>
</feature>
<reference evidence="3 4" key="1">
    <citation type="submission" date="2015-04" db="EMBL/GenBank/DDBJ databases">
        <title>Lasius niger genome sequencing.</title>
        <authorList>
            <person name="Konorov E.A."/>
            <person name="Nikitin M.A."/>
            <person name="Kirill M.V."/>
            <person name="Chang P."/>
        </authorList>
    </citation>
    <scope>NUCLEOTIDE SEQUENCE [LARGE SCALE GENOMIC DNA]</scope>
    <source>
        <tissue evidence="3">Whole</tissue>
    </source>
</reference>